<dbReference type="Gene3D" id="1.10.287.130">
    <property type="match status" value="1"/>
</dbReference>
<evidence type="ECO:0000256" key="5">
    <source>
        <dbReference type="ARBA" id="ARBA00022741"/>
    </source>
</evidence>
<dbReference type="SMART" id="SM00387">
    <property type="entry name" value="HATPase_c"/>
    <property type="match status" value="1"/>
</dbReference>
<dbReference type="Pfam" id="PF00512">
    <property type="entry name" value="HisKA"/>
    <property type="match status" value="1"/>
</dbReference>
<dbReference type="SMART" id="SM00388">
    <property type="entry name" value="HisKA"/>
    <property type="match status" value="1"/>
</dbReference>
<dbReference type="InterPro" id="IPR003594">
    <property type="entry name" value="HATPase_dom"/>
</dbReference>
<keyword evidence="6 11" id="KW-0418">Kinase</keyword>
<evidence type="ECO:0000256" key="2">
    <source>
        <dbReference type="ARBA" id="ARBA00012438"/>
    </source>
</evidence>
<organism evidence="11 12">
    <name type="scientific">Anaeromyxobacter dehalogenans (strain ATCC BAA-258 / DSM 21875 / 2CP-1)</name>
    <dbReference type="NCBI Taxonomy" id="455488"/>
    <lineage>
        <taxon>Bacteria</taxon>
        <taxon>Pseudomonadati</taxon>
        <taxon>Myxococcota</taxon>
        <taxon>Myxococcia</taxon>
        <taxon>Myxococcales</taxon>
        <taxon>Cystobacterineae</taxon>
        <taxon>Anaeromyxobacteraceae</taxon>
        <taxon>Anaeromyxobacter</taxon>
    </lineage>
</organism>
<protein>
    <recommendedName>
        <fullName evidence="2">histidine kinase</fullName>
        <ecNumber evidence="2">2.7.13.3</ecNumber>
    </recommendedName>
</protein>
<evidence type="ECO:0000259" key="10">
    <source>
        <dbReference type="PROSITE" id="PS50112"/>
    </source>
</evidence>
<accession>B8JCK2</accession>
<sequence length="363" mass="38100">MRAAADRSTAPVSRTVQPAQLSAALSRAAIDSLADAVVIVGADGGVLHLNPAAEELFGRSRERTVELPVRALPGGAQLEKVAERTVRTHEGQASEFPSPQDRALQVSVTATPLLDGAVCAGAVLVLRVPRSAERALDFEALAAGLAHEIKNPLAGLQGSAELLAREAEGPAREYAAVIAREAKRVDGLVRELLDLARPAALQQGPVALHDVLGDALVLARGIPGADRIAFVERYDPSLPPVLGDEEKLMQVVLNLVRNAVDAVASTAAPRVTIETSVSPLRLRVASGRTRPLARISIQDEGPGIPEAMLQRLFTPFATSKPHGTGLGLAISRRIVEAHGGRIEVRNRAGGGAEANVYLPLDVP</sequence>
<comment type="catalytic activity">
    <reaction evidence="1">
        <text>ATP + protein L-histidine = ADP + protein N-phospho-L-histidine.</text>
        <dbReference type="EC" id="2.7.13.3"/>
    </reaction>
</comment>
<keyword evidence="7" id="KW-0067">ATP-binding</keyword>
<keyword evidence="12" id="KW-1185">Reference proteome</keyword>
<proteinExistence type="predicted"/>
<evidence type="ECO:0000256" key="6">
    <source>
        <dbReference type="ARBA" id="ARBA00022777"/>
    </source>
</evidence>
<dbReference type="PRINTS" id="PR00344">
    <property type="entry name" value="BCTRLSENSOR"/>
</dbReference>
<dbReference type="PROSITE" id="PS50109">
    <property type="entry name" value="HIS_KIN"/>
    <property type="match status" value="1"/>
</dbReference>
<dbReference type="Gene3D" id="3.30.565.10">
    <property type="entry name" value="Histidine kinase-like ATPase, C-terminal domain"/>
    <property type="match status" value="1"/>
</dbReference>
<dbReference type="SUPFAM" id="SSF47384">
    <property type="entry name" value="Homodimeric domain of signal transducing histidine kinase"/>
    <property type="match status" value="1"/>
</dbReference>
<dbReference type="AlphaFoldDB" id="B8JCK2"/>
<dbReference type="CDD" id="cd00130">
    <property type="entry name" value="PAS"/>
    <property type="match status" value="1"/>
</dbReference>
<dbReference type="Proteomes" id="UP000007089">
    <property type="component" value="Chromosome"/>
</dbReference>
<dbReference type="PANTHER" id="PTHR43065">
    <property type="entry name" value="SENSOR HISTIDINE KINASE"/>
    <property type="match status" value="1"/>
</dbReference>
<dbReference type="InterPro" id="IPR036097">
    <property type="entry name" value="HisK_dim/P_sf"/>
</dbReference>
<dbReference type="InterPro" id="IPR005467">
    <property type="entry name" value="His_kinase_dom"/>
</dbReference>
<reference evidence="11" key="1">
    <citation type="submission" date="2009-01" db="EMBL/GenBank/DDBJ databases">
        <title>Complete sequence of Anaeromyxobacter dehalogenans 2CP-1.</title>
        <authorList>
            <consortium name="US DOE Joint Genome Institute"/>
            <person name="Lucas S."/>
            <person name="Copeland A."/>
            <person name="Lapidus A."/>
            <person name="Glavina del Rio T."/>
            <person name="Dalin E."/>
            <person name="Tice H."/>
            <person name="Bruce D."/>
            <person name="Goodwin L."/>
            <person name="Pitluck S."/>
            <person name="Saunders E."/>
            <person name="Brettin T."/>
            <person name="Detter J.C."/>
            <person name="Han C."/>
            <person name="Larimer F."/>
            <person name="Land M."/>
            <person name="Hauser L."/>
            <person name="Kyrpides N."/>
            <person name="Ovchinnikova G."/>
            <person name="Beliaev A.S."/>
            <person name="Richardson P."/>
        </authorList>
    </citation>
    <scope>NUCLEOTIDE SEQUENCE</scope>
    <source>
        <strain evidence="11">2CP-1</strain>
    </source>
</reference>
<dbReference type="HOGENOM" id="CLU_000445_114_39_7"/>
<dbReference type="SMART" id="SM00091">
    <property type="entry name" value="PAS"/>
    <property type="match status" value="1"/>
</dbReference>
<evidence type="ECO:0000259" key="9">
    <source>
        <dbReference type="PROSITE" id="PS50109"/>
    </source>
</evidence>
<gene>
    <name evidence="11" type="ordered locus">A2cp1_4405</name>
</gene>
<dbReference type="InterPro" id="IPR036890">
    <property type="entry name" value="HATPase_C_sf"/>
</dbReference>
<dbReference type="GO" id="GO:0005524">
    <property type="term" value="F:ATP binding"/>
    <property type="evidence" value="ECO:0007669"/>
    <property type="project" value="UniProtKB-KW"/>
</dbReference>
<dbReference type="InterPro" id="IPR004358">
    <property type="entry name" value="Sig_transdc_His_kin-like_C"/>
</dbReference>
<dbReference type="Gene3D" id="3.30.450.20">
    <property type="entry name" value="PAS domain"/>
    <property type="match status" value="1"/>
</dbReference>
<keyword evidence="3" id="KW-0597">Phosphoprotein</keyword>
<keyword evidence="8" id="KW-0902">Two-component regulatory system</keyword>
<feature type="domain" description="PAS" evidence="10">
    <location>
        <begin position="22"/>
        <end position="65"/>
    </location>
</feature>
<dbReference type="GO" id="GO:0006355">
    <property type="term" value="P:regulation of DNA-templated transcription"/>
    <property type="evidence" value="ECO:0007669"/>
    <property type="project" value="InterPro"/>
</dbReference>
<evidence type="ECO:0000256" key="7">
    <source>
        <dbReference type="ARBA" id="ARBA00022840"/>
    </source>
</evidence>
<evidence type="ECO:0000256" key="8">
    <source>
        <dbReference type="ARBA" id="ARBA00023012"/>
    </source>
</evidence>
<dbReference type="SUPFAM" id="SSF55874">
    <property type="entry name" value="ATPase domain of HSP90 chaperone/DNA topoisomerase II/histidine kinase"/>
    <property type="match status" value="1"/>
</dbReference>
<evidence type="ECO:0000256" key="3">
    <source>
        <dbReference type="ARBA" id="ARBA00022553"/>
    </source>
</evidence>
<dbReference type="Pfam" id="PF00989">
    <property type="entry name" value="PAS"/>
    <property type="match status" value="1"/>
</dbReference>
<keyword evidence="4" id="KW-0808">Transferase</keyword>
<dbReference type="PROSITE" id="PS50112">
    <property type="entry name" value="PAS"/>
    <property type="match status" value="1"/>
</dbReference>
<keyword evidence="5" id="KW-0547">Nucleotide-binding</keyword>
<dbReference type="EC" id="2.7.13.3" evidence="2"/>
<dbReference type="Pfam" id="PF02518">
    <property type="entry name" value="HATPase_c"/>
    <property type="match status" value="1"/>
</dbReference>
<dbReference type="NCBIfam" id="TIGR00229">
    <property type="entry name" value="sensory_box"/>
    <property type="match status" value="1"/>
</dbReference>
<dbReference type="SUPFAM" id="SSF55785">
    <property type="entry name" value="PYP-like sensor domain (PAS domain)"/>
    <property type="match status" value="1"/>
</dbReference>
<dbReference type="KEGG" id="acp:A2cp1_4405"/>
<dbReference type="InterPro" id="IPR003661">
    <property type="entry name" value="HisK_dim/P_dom"/>
</dbReference>
<evidence type="ECO:0000256" key="1">
    <source>
        <dbReference type="ARBA" id="ARBA00000085"/>
    </source>
</evidence>
<evidence type="ECO:0000313" key="11">
    <source>
        <dbReference type="EMBL" id="ACL67722.1"/>
    </source>
</evidence>
<feature type="domain" description="Histidine kinase" evidence="9">
    <location>
        <begin position="144"/>
        <end position="362"/>
    </location>
</feature>
<evidence type="ECO:0000313" key="12">
    <source>
        <dbReference type="Proteomes" id="UP000007089"/>
    </source>
</evidence>
<dbReference type="InterPro" id="IPR000014">
    <property type="entry name" value="PAS"/>
</dbReference>
<dbReference type="InterPro" id="IPR013767">
    <property type="entry name" value="PAS_fold"/>
</dbReference>
<dbReference type="CDD" id="cd00082">
    <property type="entry name" value="HisKA"/>
    <property type="match status" value="1"/>
</dbReference>
<dbReference type="InterPro" id="IPR035965">
    <property type="entry name" value="PAS-like_dom_sf"/>
</dbReference>
<evidence type="ECO:0000256" key="4">
    <source>
        <dbReference type="ARBA" id="ARBA00022679"/>
    </source>
</evidence>
<dbReference type="GO" id="GO:0000155">
    <property type="term" value="F:phosphorelay sensor kinase activity"/>
    <property type="evidence" value="ECO:0007669"/>
    <property type="project" value="InterPro"/>
</dbReference>
<name>B8JCK2_ANAD2</name>
<dbReference type="PANTHER" id="PTHR43065:SF10">
    <property type="entry name" value="PEROXIDE STRESS-ACTIVATED HISTIDINE KINASE MAK3"/>
    <property type="match status" value="1"/>
</dbReference>
<dbReference type="EMBL" id="CP001359">
    <property type="protein sequence ID" value="ACL67722.1"/>
    <property type="molecule type" value="Genomic_DNA"/>
</dbReference>